<organism evidence="1 2">
    <name type="scientific">Actinocorallia herbida</name>
    <dbReference type="NCBI Taxonomy" id="58109"/>
    <lineage>
        <taxon>Bacteria</taxon>
        <taxon>Bacillati</taxon>
        <taxon>Actinomycetota</taxon>
        <taxon>Actinomycetes</taxon>
        <taxon>Streptosporangiales</taxon>
        <taxon>Thermomonosporaceae</taxon>
        <taxon>Actinocorallia</taxon>
    </lineage>
</organism>
<dbReference type="PANTHER" id="PTHR30283">
    <property type="entry name" value="PEROXIDE STRESS RESPONSE PROTEIN YAAA"/>
    <property type="match status" value="1"/>
</dbReference>
<dbReference type="OrthoDB" id="3210767at2"/>
<name>A0A3N1D787_9ACTN</name>
<dbReference type="InterPro" id="IPR005583">
    <property type="entry name" value="YaaA"/>
</dbReference>
<evidence type="ECO:0008006" key="3">
    <source>
        <dbReference type="Google" id="ProtNLM"/>
    </source>
</evidence>
<evidence type="ECO:0000313" key="2">
    <source>
        <dbReference type="Proteomes" id="UP000272400"/>
    </source>
</evidence>
<comment type="caution">
    <text evidence="1">The sequence shown here is derived from an EMBL/GenBank/DDBJ whole genome shotgun (WGS) entry which is preliminary data.</text>
</comment>
<evidence type="ECO:0000313" key="1">
    <source>
        <dbReference type="EMBL" id="ROO89397.1"/>
    </source>
</evidence>
<dbReference type="GO" id="GO:0005829">
    <property type="term" value="C:cytosol"/>
    <property type="evidence" value="ECO:0007669"/>
    <property type="project" value="TreeGrafter"/>
</dbReference>
<accession>A0A3N1D787</accession>
<reference evidence="1 2" key="1">
    <citation type="submission" date="2018-11" db="EMBL/GenBank/DDBJ databases">
        <title>Sequencing the genomes of 1000 actinobacteria strains.</title>
        <authorList>
            <person name="Klenk H.-P."/>
        </authorList>
    </citation>
    <scope>NUCLEOTIDE SEQUENCE [LARGE SCALE GENOMIC DNA]</scope>
    <source>
        <strain evidence="1 2">DSM 44254</strain>
    </source>
</reference>
<sequence length="247" mass="26129">MLILLPPSEGKATAGTGPPLDLSTLSYAALTPVRAKVLASLTELCSGPEAHAQAVLGLTDGQRDAIARNRELRTAPTLRAAELYTGVLYDNLRLADLDEAARAKILIFSGLWGVLRPDDRVPPYRLAMGVKPPSLGALAGVWRPALHEAIQPGELVVDMRSAPYAAAWKRPSVGVRVLRERVVDGVVKRSVVSHMAKATRGAVARDLLVNGVAATSVEELVKALSRLGYAVEPTSGGIDVVISDPLP</sequence>
<keyword evidence="2" id="KW-1185">Reference proteome</keyword>
<proteinExistence type="predicted"/>
<dbReference type="EMBL" id="RJKE01000001">
    <property type="protein sequence ID" value="ROO89397.1"/>
    <property type="molecule type" value="Genomic_DNA"/>
</dbReference>
<dbReference type="RefSeq" id="WP_123668501.1">
    <property type="nucleotide sequence ID" value="NZ_RJKE01000001.1"/>
</dbReference>
<dbReference type="Pfam" id="PF03883">
    <property type="entry name" value="H2O2_YaaD"/>
    <property type="match status" value="1"/>
</dbReference>
<dbReference type="Proteomes" id="UP000272400">
    <property type="component" value="Unassembled WGS sequence"/>
</dbReference>
<gene>
    <name evidence="1" type="ORF">EDD29_7087</name>
</gene>
<dbReference type="PANTHER" id="PTHR30283:SF4">
    <property type="entry name" value="PEROXIDE STRESS RESISTANCE PROTEIN YAAA"/>
    <property type="match status" value="1"/>
</dbReference>
<protein>
    <recommendedName>
        <fullName evidence="3">Peroxide stress protein YaaA</fullName>
    </recommendedName>
</protein>
<dbReference type="GO" id="GO:0033194">
    <property type="term" value="P:response to hydroperoxide"/>
    <property type="evidence" value="ECO:0007669"/>
    <property type="project" value="TreeGrafter"/>
</dbReference>
<dbReference type="AlphaFoldDB" id="A0A3N1D787"/>